<dbReference type="AlphaFoldDB" id="A0AAV2D9W4"/>
<evidence type="ECO:0000313" key="2">
    <source>
        <dbReference type="Proteomes" id="UP001497516"/>
    </source>
</evidence>
<accession>A0AAV2D9W4</accession>
<protein>
    <submittedName>
        <fullName evidence="1">Uncharacterized protein</fullName>
    </submittedName>
</protein>
<dbReference type="EMBL" id="OZ034815">
    <property type="protein sequence ID" value="CAL1370466.1"/>
    <property type="molecule type" value="Genomic_DNA"/>
</dbReference>
<evidence type="ECO:0000313" key="1">
    <source>
        <dbReference type="EMBL" id="CAL1370466.1"/>
    </source>
</evidence>
<dbReference type="Proteomes" id="UP001497516">
    <property type="component" value="Chromosome 2"/>
</dbReference>
<name>A0AAV2D9W4_9ROSI</name>
<gene>
    <name evidence="1" type="ORF">LTRI10_LOCUS12592</name>
</gene>
<organism evidence="1 2">
    <name type="scientific">Linum trigynum</name>
    <dbReference type="NCBI Taxonomy" id="586398"/>
    <lineage>
        <taxon>Eukaryota</taxon>
        <taxon>Viridiplantae</taxon>
        <taxon>Streptophyta</taxon>
        <taxon>Embryophyta</taxon>
        <taxon>Tracheophyta</taxon>
        <taxon>Spermatophyta</taxon>
        <taxon>Magnoliopsida</taxon>
        <taxon>eudicotyledons</taxon>
        <taxon>Gunneridae</taxon>
        <taxon>Pentapetalae</taxon>
        <taxon>rosids</taxon>
        <taxon>fabids</taxon>
        <taxon>Malpighiales</taxon>
        <taxon>Linaceae</taxon>
        <taxon>Linum</taxon>
    </lineage>
</organism>
<proteinExistence type="predicted"/>
<reference evidence="1 2" key="1">
    <citation type="submission" date="2024-04" db="EMBL/GenBank/DDBJ databases">
        <authorList>
            <person name="Fracassetti M."/>
        </authorList>
    </citation>
    <scope>NUCLEOTIDE SEQUENCE [LARGE SCALE GENOMIC DNA]</scope>
</reference>
<keyword evidence="2" id="KW-1185">Reference proteome</keyword>
<sequence length="106" mass="12164">MLTTPIPSFDSVQKRYDYYQFLPTRPMEETKQSIRVIDEHQIENPIAAEEEPVVEEADETTTVTAPMKAAQILRPRIMERPVRKKSERTNTGIDSIGEILGLELSF</sequence>